<keyword evidence="4" id="KW-0997">Cell inner membrane</keyword>
<organism evidence="9 10">
    <name type="scientific">Microcoleus anatoxicus PTRS2</name>
    <dbReference type="NCBI Taxonomy" id="2705321"/>
    <lineage>
        <taxon>Bacteria</taxon>
        <taxon>Bacillati</taxon>
        <taxon>Cyanobacteriota</taxon>
        <taxon>Cyanophyceae</taxon>
        <taxon>Oscillatoriophycideae</taxon>
        <taxon>Oscillatoriales</taxon>
        <taxon>Microcoleaceae</taxon>
        <taxon>Microcoleus</taxon>
        <taxon>Microcoleus anatoxicus</taxon>
    </lineage>
</organism>
<evidence type="ECO:0000313" key="10">
    <source>
        <dbReference type="Proteomes" id="UP001384579"/>
    </source>
</evidence>
<dbReference type="EMBL" id="JBBLXS010000034">
    <property type="protein sequence ID" value="MEK0184119.1"/>
    <property type="molecule type" value="Genomic_DNA"/>
</dbReference>
<evidence type="ECO:0000313" key="9">
    <source>
        <dbReference type="EMBL" id="MEK0184119.1"/>
    </source>
</evidence>
<dbReference type="Gene3D" id="3.40.190.10">
    <property type="entry name" value="Periplasmic binding protein-like II"/>
    <property type="match status" value="2"/>
</dbReference>
<comment type="caution">
    <text evidence="9">The sequence shown here is derived from an EMBL/GenBank/DDBJ whole genome shotgun (WGS) entry which is preliminary data.</text>
</comment>
<proteinExistence type="inferred from homology"/>
<dbReference type="PROSITE" id="PS51318">
    <property type="entry name" value="TAT"/>
    <property type="match status" value="1"/>
</dbReference>
<comment type="similarity">
    <text evidence="8">Belongs to the CmpA/NrtA family.</text>
</comment>
<dbReference type="InterPro" id="IPR044527">
    <property type="entry name" value="NrtA/CpmA_ABC-bd_dom"/>
</dbReference>
<accession>A0ABU8YIB9</accession>
<evidence type="ECO:0000256" key="4">
    <source>
        <dbReference type="ARBA" id="ARBA00022519"/>
    </source>
</evidence>
<comment type="subcellular location">
    <subcellularLocation>
        <location evidence="1">Cell inner membrane</location>
    </subcellularLocation>
</comment>
<reference evidence="9 10" key="1">
    <citation type="journal article" date="2020" name="Harmful Algae">
        <title>Molecular and morphological characterization of a novel dihydroanatoxin-a producing Microcoleus species (cyanobacteria) from the Russian River, California, USA.</title>
        <authorList>
            <person name="Conklin K.Y."/>
            <person name="Stancheva R."/>
            <person name="Otten T.G."/>
            <person name="Fadness R."/>
            <person name="Boyer G.L."/>
            <person name="Read B."/>
            <person name="Zhang X."/>
            <person name="Sheath R.G."/>
        </authorList>
    </citation>
    <scope>NUCLEOTIDE SEQUENCE [LARGE SCALE GENOMIC DNA]</scope>
    <source>
        <strain evidence="9 10">PTRS2</strain>
    </source>
</reference>
<keyword evidence="6" id="KW-0406">Ion transport</keyword>
<keyword evidence="7" id="KW-0472">Membrane</keyword>
<name>A0ABU8YIB9_9CYAN</name>
<evidence type="ECO:0000256" key="8">
    <source>
        <dbReference type="ARBA" id="ARBA00024031"/>
    </source>
</evidence>
<protein>
    <submittedName>
        <fullName evidence="9">CmpA/NrtA family ABC transporter substrate-binding protein</fullName>
    </submittedName>
</protein>
<dbReference type="InterPro" id="IPR006311">
    <property type="entry name" value="TAT_signal"/>
</dbReference>
<sequence>MTKFSDNFSRRKFIVTAGASAVSSILLKGCLGNPPEPGASAGGEASGGSGATPVATSPVAVANEKRVEGIESTKITLGYIPIVEAAPLIIAQEKGFFAKYGMTDVVVAKQANWGSARDNVEIGSAGGGIDGGQWQMPMPYLITKGLITKNKAGIPMYVLAQLNTQGNGIAIASKHQGKGIGLKLEQSAQNYIKDLAKAGTPFKAAYTFPKVNQDLWIRYWLAANGINPDTDVSLLTVPAAQTVANMKTGSMDGFSTGDPWPLRIVKEKIGFMSALTAEMWKGHPEEYLAIRGDWVDKHPKATEALLAGLIEAQQWCDKPDHRAELVAIVSGKGFFDVPSEVLTPSYEGKYVMGDGKPDINDFKMGPLYWNDGIGNVSYPYASHDLWFLTESIRWGFLPTKTLSEKKEIIGKVNRGDLWKAAAKLAGVPDAEIPKNTSRGIEKFFDGKEFNPEKPEEYLKSLAIKKV</sequence>
<dbReference type="PANTHER" id="PTHR30024:SF7">
    <property type="entry name" value="NITRATE_NITRITE BINDING PROTEIN NRTA"/>
    <property type="match status" value="1"/>
</dbReference>
<evidence type="ECO:0000256" key="6">
    <source>
        <dbReference type="ARBA" id="ARBA00023065"/>
    </source>
</evidence>
<evidence type="ECO:0000256" key="7">
    <source>
        <dbReference type="ARBA" id="ARBA00023136"/>
    </source>
</evidence>
<dbReference type="SUPFAM" id="SSF53850">
    <property type="entry name" value="Periplasmic binding protein-like II"/>
    <property type="match status" value="1"/>
</dbReference>
<dbReference type="CDD" id="cd13553">
    <property type="entry name" value="PBP2_NrtA_CpmA_like"/>
    <property type="match status" value="1"/>
</dbReference>
<dbReference type="RefSeq" id="WP_340521053.1">
    <property type="nucleotide sequence ID" value="NZ_JBBLXS010000034.1"/>
</dbReference>
<evidence type="ECO:0000256" key="1">
    <source>
        <dbReference type="ARBA" id="ARBA00004533"/>
    </source>
</evidence>
<keyword evidence="10" id="KW-1185">Reference proteome</keyword>
<evidence type="ECO:0000256" key="5">
    <source>
        <dbReference type="ARBA" id="ARBA00022729"/>
    </source>
</evidence>
<dbReference type="PANTHER" id="PTHR30024">
    <property type="entry name" value="ALIPHATIC SULFONATES-BINDING PROTEIN-RELATED"/>
    <property type="match status" value="1"/>
</dbReference>
<evidence type="ECO:0000256" key="3">
    <source>
        <dbReference type="ARBA" id="ARBA00022475"/>
    </source>
</evidence>
<gene>
    <name evidence="9" type="ORF">WMG39_04560</name>
</gene>
<dbReference type="Pfam" id="PF13379">
    <property type="entry name" value="NMT1_2"/>
    <property type="match status" value="1"/>
</dbReference>
<keyword evidence="5" id="KW-0732">Signal</keyword>
<dbReference type="Proteomes" id="UP001384579">
    <property type="component" value="Unassembled WGS sequence"/>
</dbReference>
<keyword evidence="3" id="KW-1003">Cell membrane</keyword>
<keyword evidence="2" id="KW-0813">Transport</keyword>
<evidence type="ECO:0000256" key="2">
    <source>
        <dbReference type="ARBA" id="ARBA00022448"/>
    </source>
</evidence>